<dbReference type="Gene3D" id="2.60.40.420">
    <property type="entry name" value="Cupredoxins - blue copper proteins"/>
    <property type="match status" value="1"/>
</dbReference>
<keyword evidence="7" id="KW-1185">Reference proteome</keyword>
<name>A0A031LK26_9CREN</name>
<evidence type="ECO:0000256" key="2">
    <source>
        <dbReference type="ARBA" id="ARBA00022723"/>
    </source>
</evidence>
<comment type="caution">
    <text evidence="6">The sequence shown here is derived from an EMBL/GenBank/DDBJ whole genome shotgun (WGS) entry which is preliminary data.</text>
</comment>
<keyword evidence="2" id="KW-0479">Metal-binding</keyword>
<organism evidence="6 7">
    <name type="scientific">Candidatus Acidianus copahuensis</name>
    <dbReference type="NCBI Taxonomy" id="1160895"/>
    <lineage>
        <taxon>Archaea</taxon>
        <taxon>Thermoproteota</taxon>
        <taxon>Thermoprotei</taxon>
        <taxon>Sulfolobales</taxon>
        <taxon>Sulfolobaceae</taxon>
        <taxon>Acidianus</taxon>
    </lineage>
</organism>
<accession>A0A031LK26</accession>
<feature type="domain" description="Blue (type 1) copper" evidence="5">
    <location>
        <begin position="216"/>
        <end position="249"/>
    </location>
</feature>
<dbReference type="GO" id="GO:0005507">
    <property type="term" value="F:copper ion binding"/>
    <property type="evidence" value="ECO:0007669"/>
    <property type="project" value="InterPro"/>
</dbReference>
<sequence>MRTKLLILLIIAIVLGSIASYGYYTQIYVPQVYSQQSINYYNSQLGMMGYYNRVAGEGMMGGYRMMGSYNGYTSEYSQQISIYQAESYINDVPSYAKLFPSNDTIMFTSNDINIVVLSMGHGRAINLTHYIPPSFAHAQHNVFVIYNLINPTLIIPQGATVHITLINLDAGDYHNLAITPIPPPYPYYAMMSIRMNILGMTPLLPYANYATGNAYSFSFTVTFQHLGTFYYVCEYPGHAEMGMYGEIEVT</sequence>
<evidence type="ECO:0000259" key="5">
    <source>
        <dbReference type="Pfam" id="PF00127"/>
    </source>
</evidence>
<dbReference type="InterPro" id="IPR008972">
    <property type="entry name" value="Cupredoxin"/>
</dbReference>
<evidence type="ECO:0000313" key="6">
    <source>
        <dbReference type="EMBL" id="EZQ01589.1"/>
    </source>
</evidence>
<evidence type="ECO:0000256" key="4">
    <source>
        <dbReference type="ARBA" id="ARBA00023008"/>
    </source>
</evidence>
<evidence type="ECO:0000256" key="1">
    <source>
        <dbReference type="ARBA" id="ARBA00022448"/>
    </source>
</evidence>
<evidence type="ECO:0000256" key="3">
    <source>
        <dbReference type="ARBA" id="ARBA00022982"/>
    </source>
</evidence>
<dbReference type="InterPro" id="IPR000923">
    <property type="entry name" value="BlueCu_1"/>
</dbReference>
<keyword evidence="1" id="KW-0813">Transport</keyword>
<dbReference type="Pfam" id="PF00127">
    <property type="entry name" value="Copper-bind"/>
    <property type="match status" value="1"/>
</dbReference>
<dbReference type="RefSeq" id="WP_048100702.1">
    <property type="nucleotide sequence ID" value="NZ_JFZT01000066.1"/>
</dbReference>
<dbReference type="OrthoDB" id="4392at2157"/>
<dbReference type="Proteomes" id="UP000024332">
    <property type="component" value="Unassembled WGS sequence"/>
</dbReference>
<keyword evidence="3" id="KW-0249">Electron transport</keyword>
<reference evidence="6 7" key="1">
    <citation type="submission" date="2014-03" db="EMBL/GenBank/DDBJ databases">
        <title>Draft genome sequence of the novel thermoacidophilic archaea Acidianus copahuensis ALE1 strain, isolated from Copahue volcanic area in Neuquen Argentina.</title>
        <authorList>
            <person name="Urbieta M.S."/>
            <person name="Rascovan N."/>
            <person name="Castro C."/>
            <person name="Revale S."/>
            <person name="Giaveno M.A."/>
            <person name="Vazquez M.P."/>
            <person name="Donati E.R."/>
        </authorList>
    </citation>
    <scope>NUCLEOTIDE SEQUENCE [LARGE SCALE GENOMIC DNA]</scope>
    <source>
        <strain evidence="6 7">ALE1</strain>
    </source>
</reference>
<dbReference type="GO" id="GO:0009055">
    <property type="term" value="F:electron transfer activity"/>
    <property type="evidence" value="ECO:0007669"/>
    <property type="project" value="InterPro"/>
</dbReference>
<evidence type="ECO:0000313" key="7">
    <source>
        <dbReference type="Proteomes" id="UP000024332"/>
    </source>
</evidence>
<protein>
    <recommendedName>
        <fullName evidence="5">Blue (type 1) copper domain-containing protein</fullName>
    </recommendedName>
</protein>
<gene>
    <name evidence="6" type="ORF">CM19_12685</name>
</gene>
<dbReference type="AlphaFoldDB" id="A0A031LK26"/>
<dbReference type="PROSITE" id="PS00196">
    <property type="entry name" value="COPPER_BLUE"/>
    <property type="match status" value="1"/>
</dbReference>
<dbReference type="InterPro" id="IPR028871">
    <property type="entry name" value="BlueCu_1_BS"/>
</dbReference>
<dbReference type="EMBL" id="JFZT01000066">
    <property type="protein sequence ID" value="EZQ01589.1"/>
    <property type="molecule type" value="Genomic_DNA"/>
</dbReference>
<keyword evidence="4" id="KW-0186">Copper</keyword>
<dbReference type="SUPFAM" id="SSF49503">
    <property type="entry name" value="Cupredoxins"/>
    <property type="match status" value="1"/>
</dbReference>
<proteinExistence type="predicted"/>